<feature type="region of interest" description="Disordered" evidence="1">
    <location>
        <begin position="325"/>
        <end position="347"/>
    </location>
</feature>
<dbReference type="Gene3D" id="2.40.70.10">
    <property type="entry name" value="Acid Proteases"/>
    <property type="match status" value="1"/>
</dbReference>
<protein>
    <recommendedName>
        <fullName evidence="4">Retrotransposon gag domain-containing protein</fullName>
    </recommendedName>
</protein>
<dbReference type="CDD" id="cd00303">
    <property type="entry name" value="retropepsin_like"/>
    <property type="match status" value="1"/>
</dbReference>
<comment type="caution">
    <text evidence="2">The sequence shown here is derived from an EMBL/GenBank/DDBJ whole genome shotgun (WGS) entry which is preliminary data.</text>
</comment>
<dbReference type="Proteomes" id="UP001318860">
    <property type="component" value="Unassembled WGS sequence"/>
</dbReference>
<organism evidence="2 3">
    <name type="scientific">Rehmannia glutinosa</name>
    <name type="common">Chinese foxglove</name>
    <dbReference type="NCBI Taxonomy" id="99300"/>
    <lineage>
        <taxon>Eukaryota</taxon>
        <taxon>Viridiplantae</taxon>
        <taxon>Streptophyta</taxon>
        <taxon>Embryophyta</taxon>
        <taxon>Tracheophyta</taxon>
        <taxon>Spermatophyta</taxon>
        <taxon>Magnoliopsida</taxon>
        <taxon>eudicotyledons</taxon>
        <taxon>Gunneridae</taxon>
        <taxon>Pentapetalae</taxon>
        <taxon>asterids</taxon>
        <taxon>lamiids</taxon>
        <taxon>Lamiales</taxon>
        <taxon>Orobanchaceae</taxon>
        <taxon>Rehmannieae</taxon>
        <taxon>Rehmannia</taxon>
    </lineage>
</organism>
<feature type="compositionally biased region" description="Basic and acidic residues" evidence="1">
    <location>
        <begin position="338"/>
        <end position="347"/>
    </location>
</feature>
<keyword evidence="3" id="KW-1185">Reference proteome</keyword>
<dbReference type="PANTHER" id="PTHR33223:SF10">
    <property type="entry name" value="AMINOTRANSFERASE-LIKE PLANT MOBILE DOMAIN-CONTAINING PROTEIN"/>
    <property type="match status" value="1"/>
</dbReference>
<evidence type="ECO:0000256" key="1">
    <source>
        <dbReference type="SAM" id="MobiDB-lite"/>
    </source>
</evidence>
<gene>
    <name evidence="2" type="ORF">DH2020_012992</name>
</gene>
<dbReference type="InterPro" id="IPR021109">
    <property type="entry name" value="Peptidase_aspartic_dom_sf"/>
</dbReference>
<feature type="compositionally biased region" description="Basic and acidic residues" evidence="1">
    <location>
        <begin position="281"/>
        <end position="292"/>
    </location>
</feature>
<dbReference type="PANTHER" id="PTHR33223">
    <property type="entry name" value="CCHC-TYPE DOMAIN-CONTAINING PROTEIN"/>
    <property type="match status" value="1"/>
</dbReference>
<evidence type="ECO:0008006" key="4">
    <source>
        <dbReference type="Google" id="ProtNLM"/>
    </source>
</evidence>
<dbReference type="EMBL" id="JABTTQ020000006">
    <property type="protein sequence ID" value="KAK6153353.1"/>
    <property type="molecule type" value="Genomic_DNA"/>
</dbReference>
<sequence>MNEKLGVMWKEVRKPSTNLFSPTESPFVEGIMREEIPSSFKMPQMENYDGTSDSRDHFENFQAHMMLHGETDSIKCRAFSATLRKSARVWFSSLPAASISSFKQSAQEFLNHFVSSKRYKKASNILWPPLTLADLFNRAEKYINAEEISKVGIEAERESLDKKRKKDENGDNENAKKKKVWDRLSVITSSSKDRANSPRFERYTPLNTSKNEILMYIRDKDYVKWPSKMKTPANKRSGDKYCTFHRDHGHDTKDCETLKNEIEDLIRRGYLGSFVANNRESPPKERNPRERSPNVPNQRGRSPRRDHPPVAGVIAVIAGGLSGGETNSARKSYARQPQIEDARGKRPRIDESITFTDEDLEGIFTPRDDPMVVSLTIANYEVKRVLVDNGSSADILFYDAFEKMRIGRELLKPMKTPLVGFTGEAVEPEGIITLPLTVGDRPQQTTVMIDCLVVRVPSNYSVILGRPGLNKLCLYVFT</sequence>
<reference evidence="2 3" key="1">
    <citation type="journal article" date="2021" name="Comput. Struct. Biotechnol. J.">
        <title>De novo genome assembly of the potent medicinal plant Rehmannia glutinosa using nanopore technology.</title>
        <authorList>
            <person name="Ma L."/>
            <person name="Dong C."/>
            <person name="Song C."/>
            <person name="Wang X."/>
            <person name="Zheng X."/>
            <person name="Niu Y."/>
            <person name="Chen S."/>
            <person name="Feng W."/>
        </authorList>
    </citation>
    <scope>NUCLEOTIDE SEQUENCE [LARGE SCALE GENOMIC DNA]</scope>
    <source>
        <strain evidence="2">DH-2019</strain>
    </source>
</reference>
<proteinExistence type="predicted"/>
<accession>A0ABR0X0Y2</accession>
<name>A0ABR0X0Y2_REHGL</name>
<evidence type="ECO:0000313" key="2">
    <source>
        <dbReference type="EMBL" id="KAK6153353.1"/>
    </source>
</evidence>
<evidence type="ECO:0000313" key="3">
    <source>
        <dbReference type="Proteomes" id="UP001318860"/>
    </source>
</evidence>
<feature type="region of interest" description="Disordered" evidence="1">
    <location>
        <begin position="274"/>
        <end position="310"/>
    </location>
</feature>